<evidence type="ECO:0000256" key="7">
    <source>
        <dbReference type="ARBA" id="ARBA00022989"/>
    </source>
</evidence>
<evidence type="ECO:0000256" key="1">
    <source>
        <dbReference type="ARBA" id="ARBA00004651"/>
    </source>
</evidence>
<evidence type="ECO:0000256" key="4">
    <source>
        <dbReference type="ARBA" id="ARBA00022448"/>
    </source>
</evidence>
<dbReference type="PANTHER" id="PTHR43823">
    <property type="entry name" value="SPORULATION PROTEIN YKVU"/>
    <property type="match status" value="1"/>
</dbReference>
<keyword evidence="8 10" id="KW-0472">Membrane</keyword>
<dbReference type="GO" id="GO:0042910">
    <property type="term" value="F:xenobiotic transmembrane transporter activity"/>
    <property type="evidence" value="ECO:0007669"/>
    <property type="project" value="InterPro"/>
</dbReference>
<name>A0A1M4T972_9CLOT</name>
<comment type="similarity">
    <text evidence="2">Belongs to the multi antimicrobial extrusion (MATE) (TC 2.A.66.1) family. MepA subfamily.</text>
</comment>
<feature type="transmembrane region" description="Helical" evidence="10">
    <location>
        <begin position="95"/>
        <end position="118"/>
    </location>
</feature>
<organism evidence="11 12">
    <name type="scientific">Clostridium fallax</name>
    <dbReference type="NCBI Taxonomy" id="1533"/>
    <lineage>
        <taxon>Bacteria</taxon>
        <taxon>Bacillati</taxon>
        <taxon>Bacillota</taxon>
        <taxon>Clostridia</taxon>
        <taxon>Eubacteriales</taxon>
        <taxon>Clostridiaceae</taxon>
        <taxon>Clostridium</taxon>
    </lineage>
</organism>
<feature type="transmembrane region" description="Helical" evidence="10">
    <location>
        <begin position="238"/>
        <end position="260"/>
    </location>
</feature>
<dbReference type="InterPro" id="IPR048279">
    <property type="entry name" value="MdtK-like"/>
</dbReference>
<keyword evidence="4" id="KW-0813">Transport</keyword>
<keyword evidence="6 10" id="KW-0812">Transmembrane</keyword>
<feature type="transmembrane region" description="Helical" evidence="10">
    <location>
        <begin position="322"/>
        <end position="347"/>
    </location>
</feature>
<evidence type="ECO:0000313" key="12">
    <source>
        <dbReference type="Proteomes" id="UP000184035"/>
    </source>
</evidence>
<feature type="transmembrane region" description="Helical" evidence="10">
    <location>
        <begin position="272"/>
        <end position="292"/>
    </location>
</feature>
<dbReference type="GO" id="GO:0005886">
    <property type="term" value="C:plasma membrane"/>
    <property type="evidence" value="ECO:0007669"/>
    <property type="project" value="UniProtKB-SubCell"/>
</dbReference>
<evidence type="ECO:0000256" key="6">
    <source>
        <dbReference type="ARBA" id="ARBA00022692"/>
    </source>
</evidence>
<protein>
    <recommendedName>
        <fullName evidence="3">Multidrug export protein MepA</fullName>
    </recommendedName>
</protein>
<dbReference type="OrthoDB" id="9811110at2"/>
<dbReference type="GO" id="GO:0015297">
    <property type="term" value="F:antiporter activity"/>
    <property type="evidence" value="ECO:0007669"/>
    <property type="project" value="InterPro"/>
</dbReference>
<evidence type="ECO:0000256" key="3">
    <source>
        <dbReference type="ARBA" id="ARBA00022106"/>
    </source>
</evidence>
<feature type="transmembrane region" description="Helical" evidence="10">
    <location>
        <begin position="359"/>
        <end position="381"/>
    </location>
</feature>
<dbReference type="EMBL" id="FQVM01000002">
    <property type="protein sequence ID" value="SHE40960.1"/>
    <property type="molecule type" value="Genomic_DNA"/>
</dbReference>
<dbReference type="Pfam" id="PF01554">
    <property type="entry name" value="MatE"/>
    <property type="match status" value="2"/>
</dbReference>
<feature type="transmembrane region" description="Helical" evidence="10">
    <location>
        <begin position="419"/>
        <end position="438"/>
    </location>
</feature>
<dbReference type="AlphaFoldDB" id="A0A1M4T972"/>
<feature type="transmembrane region" description="Helical" evidence="10">
    <location>
        <begin position="15"/>
        <end position="36"/>
    </location>
</feature>
<dbReference type="CDD" id="cd13143">
    <property type="entry name" value="MATE_MepA_like"/>
    <property type="match status" value="1"/>
</dbReference>
<keyword evidence="5" id="KW-1003">Cell membrane</keyword>
<feature type="transmembrane region" description="Helical" evidence="10">
    <location>
        <begin position="48"/>
        <end position="74"/>
    </location>
</feature>
<feature type="transmembrane region" description="Helical" evidence="10">
    <location>
        <begin position="196"/>
        <end position="217"/>
    </location>
</feature>
<feature type="transmembrane region" description="Helical" evidence="10">
    <location>
        <begin position="167"/>
        <end position="190"/>
    </location>
</feature>
<keyword evidence="12" id="KW-1185">Reference proteome</keyword>
<dbReference type="GO" id="GO:0046677">
    <property type="term" value="P:response to antibiotic"/>
    <property type="evidence" value="ECO:0007669"/>
    <property type="project" value="UniProtKB-KW"/>
</dbReference>
<dbReference type="RefSeq" id="WP_072892496.1">
    <property type="nucleotide sequence ID" value="NZ_FQVM01000002.1"/>
</dbReference>
<evidence type="ECO:0000256" key="9">
    <source>
        <dbReference type="ARBA" id="ARBA00023251"/>
    </source>
</evidence>
<comment type="subcellular location">
    <subcellularLocation>
        <location evidence="1">Cell membrane</location>
        <topology evidence="1">Multi-pass membrane protein</topology>
    </subcellularLocation>
</comment>
<evidence type="ECO:0000256" key="2">
    <source>
        <dbReference type="ARBA" id="ARBA00008417"/>
    </source>
</evidence>
<dbReference type="InterPro" id="IPR051327">
    <property type="entry name" value="MATE_MepA_subfamily"/>
</dbReference>
<evidence type="ECO:0000256" key="8">
    <source>
        <dbReference type="ARBA" id="ARBA00023136"/>
    </source>
</evidence>
<evidence type="ECO:0000256" key="10">
    <source>
        <dbReference type="SAM" id="Phobius"/>
    </source>
</evidence>
<dbReference type="NCBIfam" id="TIGR00797">
    <property type="entry name" value="matE"/>
    <property type="match status" value="1"/>
</dbReference>
<reference evidence="11 12" key="1">
    <citation type="submission" date="2016-11" db="EMBL/GenBank/DDBJ databases">
        <authorList>
            <person name="Jaros S."/>
            <person name="Januszkiewicz K."/>
            <person name="Wedrychowicz H."/>
        </authorList>
    </citation>
    <scope>NUCLEOTIDE SEQUENCE [LARGE SCALE GENOMIC DNA]</scope>
    <source>
        <strain evidence="11 12">DSM 2631</strain>
    </source>
</reference>
<dbReference type="Proteomes" id="UP000184035">
    <property type="component" value="Unassembled WGS sequence"/>
</dbReference>
<dbReference type="PIRSF" id="PIRSF006603">
    <property type="entry name" value="DinF"/>
    <property type="match status" value="1"/>
</dbReference>
<dbReference type="PANTHER" id="PTHR43823:SF3">
    <property type="entry name" value="MULTIDRUG EXPORT PROTEIN MEPA"/>
    <property type="match status" value="1"/>
</dbReference>
<dbReference type="InterPro" id="IPR002528">
    <property type="entry name" value="MATE_fam"/>
</dbReference>
<feature type="transmembrane region" description="Helical" evidence="10">
    <location>
        <begin position="393"/>
        <end position="413"/>
    </location>
</feature>
<keyword evidence="7 10" id="KW-1133">Transmembrane helix</keyword>
<keyword evidence="9" id="KW-0046">Antibiotic resistance</keyword>
<gene>
    <name evidence="11" type="ORF">SAMN05443638_10278</name>
</gene>
<proteinExistence type="inferred from homology"/>
<feature type="transmembrane region" description="Helical" evidence="10">
    <location>
        <begin position="138"/>
        <end position="155"/>
    </location>
</feature>
<sequence length="459" mass="50228">MDRQTRLGKEPVGKLLWQFSIPAIVGMLVTALYNIIDRIYIGNIPNVGSVAITGVGITLPIMTIIMAFGMLVGIGTSARVSLTLGEGKKDEAEKLLGNAFTLLIIIGIAISILGIVFGEKILFIFGASKNTIYYAKEYINIIFIGTIFNMISFGLNHSIRAEGNPKVAMFTMLIGALLNAILDPIFIFVFKLGVRGAAIATILSQLVCAIWILRYFLGKNSTLKIRKRNLKLQFNLMISIFSIGMSPFAMQLAASLVQVICNNALISYGGDIAVGAMTIIGSISSIFFMPIFGINQGGQPIIGYNYGSHKYNRVKKAVKDSALAATIIMIIGFLIIELCPQLVIRIFNNDEGLVSTATYGIRIYLCMIPFVGFQIISANYFQSIGKAKISMFLSLLRQIILLIPMLLILPKVFGITGVWLAGPVSDFISSVVTGILFYSDIKKLKEKEDKEEDIIMEVV</sequence>
<evidence type="ECO:0000256" key="5">
    <source>
        <dbReference type="ARBA" id="ARBA00022475"/>
    </source>
</evidence>
<evidence type="ECO:0000313" key="11">
    <source>
        <dbReference type="EMBL" id="SHE40960.1"/>
    </source>
</evidence>
<dbReference type="STRING" id="1533.SAMN05443638_10278"/>
<accession>A0A1M4T972</accession>
<dbReference type="InterPro" id="IPR045070">
    <property type="entry name" value="MATE_MepA-like"/>
</dbReference>